<evidence type="ECO:0000313" key="1">
    <source>
        <dbReference type="EMBL" id="AWI68164.1"/>
    </source>
</evidence>
<dbReference type="EMBL" id="MF276977">
    <property type="protein sequence ID" value="AWI68164.1"/>
    <property type="molecule type" value="Genomic_DNA"/>
</dbReference>
<protein>
    <submittedName>
        <fullName evidence="1">Uncharacterized protein</fullName>
    </submittedName>
</protein>
<dbReference type="AlphaFoldDB" id="A0A2U8GHK7"/>
<dbReference type="GeneID" id="36951538"/>
<reference evidence="1" key="1">
    <citation type="journal article" date="2018" name="Am. J. Bot.">
        <title>Organellar phylogenomics inform systematics in the green algal family Hydrodictyaceae (Chlorophyceae) and provide clues to the complex evolutionary history of plastid genomes in the green algal tree of life.</title>
        <authorList>
            <person name="McManus H.A."/>
            <person name="Fucikova K."/>
            <person name="Lewis P.O."/>
            <person name="Lewis L.A."/>
            <person name="Karol K.G."/>
        </authorList>
    </citation>
    <scope>NUCLEOTIDE SEQUENCE</scope>
</reference>
<dbReference type="RefSeq" id="YP_009491997.1">
    <property type="nucleotide sequence ID" value="NC_037919.1"/>
</dbReference>
<keyword evidence="1" id="KW-0150">Chloroplast</keyword>
<accession>A0A2U8GHK7</accession>
<keyword evidence="1" id="KW-0934">Plastid</keyword>
<sequence length="128" mass="14380">MLELLGSFGRAVGYSEATESLTVRSAKPKNRSKFGIEASLESKIVALNSSLVCFGLLLLESKIPNSRSRVLFVLESLIPKFEDCRSFGEAEEKLRRLLAIFDCQRNSRSTKGAKERRHSQIVECQELK</sequence>
<name>A0A2U8GHK7_9CHLO</name>
<organism evidence="1">
    <name type="scientific">Pediastrum angulosum</name>
    <dbReference type="NCBI Taxonomy" id="271408"/>
    <lineage>
        <taxon>Eukaryota</taxon>
        <taxon>Viridiplantae</taxon>
        <taxon>Chlorophyta</taxon>
        <taxon>core chlorophytes</taxon>
        <taxon>Chlorophyceae</taxon>
        <taxon>CS clade</taxon>
        <taxon>Sphaeropleales</taxon>
        <taxon>Hydrodictyaceae</taxon>
        <taxon>Pediastrum</taxon>
    </lineage>
</organism>
<proteinExistence type="predicted"/>
<geneLocation type="chloroplast" evidence="1"/>